<dbReference type="InterPro" id="IPR011055">
    <property type="entry name" value="Dup_hybrid_motif"/>
</dbReference>
<dbReference type="Gene3D" id="2.70.70.10">
    <property type="entry name" value="Glucose Permease (Domain IIA)"/>
    <property type="match status" value="1"/>
</dbReference>
<gene>
    <name evidence="2" type="ORF">MHL29_10605</name>
</gene>
<dbReference type="SUPFAM" id="SSF51261">
    <property type="entry name" value="Duplicated hybrid motif"/>
    <property type="match status" value="1"/>
</dbReference>
<dbReference type="RefSeq" id="WP_239264521.1">
    <property type="nucleotide sequence ID" value="NZ_JAKRCV010000032.1"/>
</dbReference>
<dbReference type="PANTHER" id="PTHR21666">
    <property type="entry name" value="PEPTIDASE-RELATED"/>
    <property type="match status" value="1"/>
</dbReference>
<dbReference type="PANTHER" id="PTHR21666:SF270">
    <property type="entry name" value="MUREIN HYDROLASE ACTIVATOR ENVC"/>
    <property type="match status" value="1"/>
</dbReference>
<evidence type="ECO:0000313" key="3">
    <source>
        <dbReference type="Proteomes" id="UP001521931"/>
    </source>
</evidence>
<evidence type="ECO:0000313" key="2">
    <source>
        <dbReference type="EMBL" id="MCG7322334.1"/>
    </source>
</evidence>
<evidence type="ECO:0000259" key="1">
    <source>
        <dbReference type="Pfam" id="PF01551"/>
    </source>
</evidence>
<accession>A0ABS9Q376</accession>
<dbReference type="Pfam" id="PF01551">
    <property type="entry name" value="Peptidase_M23"/>
    <property type="match status" value="1"/>
</dbReference>
<feature type="domain" description="M23ase beta-sheet core" evidence="1">
    <location>
        <begin position="93"/>
        <end position="163"/>
    </location>
</feature>
<proteinExistence type="predicted"/>
<name>A0ABS9Q376_9MICO</name>
<dbReference type="EMBL" id="JAKRCV010000032">
    <property type="protein sequence ID" value="MCG7322334.1"/>
    <property type="molecule type" value="Genomic_DNA"/>
</dbReference>
<dbReference type="InterPro" id="IPR050570">
    <property type="entry name" value="Cell_wall_metabolism_enzyme"/>
</dbReference>
<reference evidence="2 3" key="1">
    <citation type="submission" date="2022-02" db="EMBL/GenBank/DDBJ databases">
        <title>Uncovering new skin microbiome diversity through culturing and metagenomics.</title>
        <authorList>
            <person name="Conlan S."/>
            <person name="Deming C."/>
            <person name="Nisc Comparative Sequencing Program N."/>
            <person name="Segre J.A."/>
        </authorList>
    </citation>
    <scope>NUCLEOTIDE SEQUENCE [LARGE SCALE GENOMIC DNA]</scope>
    <source>
        <strain evidence="2 3">ACRQZ</strain>
    </source>
</reference>
<sequence>MQNSPADRVPSHGTEAFGSSHAIDLVPVDAGGRSGRWSWRTALATERPEVFHGFGAAVLAPVDGTVVDVHDGEPDHEARRSQLLLVGCLLTQGRRVRAGAAGIAGNHVVLALGDGGPVVLLAHLRRGSIRVAVGDPVRAGDVLAQCGNSGNSTQPHLHLQVSSSTRWEQARGLPMAFRHPVDGRPWLPRNGDIMDA</sequence>
<organism evidence="2 3">
    <name type="scientific">Arsenicicoccus bolidensis</name>
    <dbReference type="NCBI Taxonomy" id="229480"/>
    <lineage>
        <taxon>Bacteria</taxon>
        <taxon>Bacillati</taxon>
        <taxon>Actinomycetota</taxon>
        <taxon>Actinomycetes</taxon>
        <taxon>Micrococcales</taxon>
        <taxon>Intrasporangiaceae</taxon>
        <taxon>Arsenicicoccus</taxon>
    </lineage>
</organism>
<dbReference type="InterPro" id="IPR016047">
    <property type="entry name" value="M23ase_b-sheet_dom"/>
</dbReference>
<dbReference type="CDD" id="cd12797">
    <property type="entry name" value="M23_peptidase"/>
    <property type="match status" value="1"/>
</dbReference>
<dbReference type="Proteomes" id="UP001521931">
    <property type="component" value="Unassembled WGS sequence"/>
</dbReference>
<protein>
    <submittedName>
        <fullName evidence="2">M23 family metallopeptidase</fullName>
    </submittedName>
</protein>
<keyword evidence="3" id="KW-1185">Reference proteome</keyword>
<comment type="caution">
    <text evidence="2">The sequence shown here is derived from an EMBL/GenBank/DDBJ whole genome shotgun (WGS) entry which is preliminary data.</text>
</comment>